<dbReference type="RefSeq" id="WP_282761324.1">
    <property type="nucleotide sequence ID" value="NZ_JASCTH010000011.1"/>
</dbReference>
<evidence type="ECO:0000313" key="2">
    <source>
        <dbReference type="EMBL" id="MDI6100508.1"/>
    </source>
</evidence>
<dbReference type="EMBL" id="JASCTH010000011">
    <property type="protein sequence ID" value="MDI6100508.1"/>
    <property type="molecule type" value="Genomic_DNA"/>
</dbReference>
<organism evidence="2 3">
    <name type="scientific">Actinoplanes sandaracinus</name>
    <dbReference type="NCBI Taxonomy" id="3045177"/>
    <lineage>
        <taxon>Bacteria</taxon>
        <taxon>Bacillati</taxon>
        <taxon>Actinomycetota</taxon>
        <taxon>Actinomycetes</taxon>
        <taxon>Micromonosporales</taxon>
        <taxon>Micromonosporaceae</taxon>
        <taxon>Actinoplanes</taxon>
    </lineage>
</organism>
<protein>
    <recommendedName>
        <fullName evidence="4">Fibronectin type-III domain-containing protein</fullName>
    </recommendedName>
</protein>
<accession>A0ABT6WL99</accession>
<dbReference type="PROSITE" id="PS51257">
    <property type="entry name" value="PROKAR_LIPOPROTEIN"/>
    <property type="match status" value="1"/>
</dbReference>
<comment type="caution">
    <text evidence="2">The sequence shown here is derived from an EMBL/GenBank/DDBJ whole genome shotgun (WGS) entry which is preliminary data.</text>
</comment>
<feature type="chain" id="PRO_5045172315" description="Fibronectin type-III domain-containing protein" evidence="1">
    <location>
        <begin position="22"/>
        <end position="187"/>
    </location>
</feature>
<sequence length="187" mass="19066">MRHTRIAFALAATSLALGGCAALGLGGGTAGESAAMAEKGKSWIEVAEGKATPSPAATTGKPIATPAVSLSAPAPDPSCTKIWPRTEPVMIPVEVTPGSGSLAVEWPAQYDSNYRITAVPQALVAGPQPEPSWQEVPAGAGCSVSTTITGLIPGEAYIVWLDAPNSGREVDGTRHLYSGRSGVVYPE</sequence>
<evidence type="ECO:0008006" key="4">
    <source>
        <dbReference type="Google" id="ProtNLM"/>
    </source>
</evidence>
<proteinExistence type="predicted"/>
<dbReference type="SUPFAM" id="SSF49265">
    <property type="entry name" value="Fibronectin type III"/>
    <property type="match status" value="1"/>
</dbReference>
<feature type="signal peptide" evidence="1">
    <location>
        <begin position="1"/>
        <end position="21"/>
    </location>
</feature>
<gene>
    <name evidence="2" type="ORF">QLQ12_18010</name>
</gene>
<evidence type="ECO:0000313" key="3">
    <source>
        <dbReference type="Proteomes" id="UP001241758"/>
    </source>
</evidence>
<dbReference type="InterPro" id="IPR036116">
    <property type="entry name" value="FN3_sf"/>
</dbReference>
<name>A0ABT6WL99_9ACTN</name>
<reference evidence="2 3" key="1">
    <citation type="submission" date="2023-05" db="EMBL/GenBank/DDBJ databases">
        <title>Actinoplanes sp. NEAU-A12 genome sequencing.</title>
        <authorList>
            <person name="Wang Z.-S."/>
        </authorList>
    </citation>
    <scope>NUCLEOTIDE SEQUENCE [LARGE SCALE GENOMIC DNA]</scope>
    <source>
        <strain evidence="2 3">NEAU-A12</strain>
    </source>
</reference>
<dbReference type="Proteomes" id="UP001241758">
    <property type="component" value="Unassembled WGS sequence"/>
</dbReference>
<keyword evidence="1" id="KW-0732">Signal</keyword>
<evidence type="ECO:0000256" key="1">
    <source>
        <dbReference type="SAM" id="SignalP"/>
    </source>
</evidence>
<keyword evidence="3" id="KW-1185">Reference proteome</keyword>